<gene>
    <name evidence="1" type="ORF">OED52_04215</name>
</gene>
<accession>A0ACD4DI92</accession>
<proteinExistence type="predicted"/>
<protein>
    <submittedName>
        <fullName evidence="1">WhiB family transcriptional regulator</fullName>
    </submittedName>
</protein>
<name>A0ACD4DI92_9NOCA</name>
<sequence>MGAVTAQRGPRGPRPRVPAVFAEMIDGRLAGAACVGRHELFDAELDGVHETPAERTARHAAAVAICTSCPVLTACRVVADEAGRHAHGVWAATVRNTSRPTGRSPKELSA</sequence>
<evidence type="ECO:0000313" key="1">
    <source>
        <dbReference type="EMBL" id="UYP19769.1"/>
    </source>
</evidence>
<dbReference type="Proteomes" id="UP001156484">
    <property type="component" value="Chromosome"/>
</dbReference>
<dbReference type="EMBL" id="CP107551">
    <property type="protein sequence ID" value="UYP19769.1"/>
    <property type="molecule type" value="Genomic_DNA"/>
</dbReference>
<reference evidence="1" key="1">
    <citation type="submission" date="2022-10" db="EMBL/GenBank/DDBJ databases">
        <title>Rhodococcus ferula Z13 complete genome.</title>
        <authorList>
            <person name="Long X."/>
            <person name="Zang M."/>
        </authorList>
    </citation>
    <scope>NUCLEOTIDE SEQUENCE</scope>
    <source>
        <strain evidence="1">Z13</strain>
    </source>
</reference>
<evidence type="ECO:0000313" key="2">
    <source>
        <dbReference type="Proteomes" id="UP001156484"/>
    </source>
</evidence>
<keyword evidence="2" id="KW-1185">Reference proteome</keyword>
<organism evidence="1 2">
    <name type="scientific">Rhodococcus sacchari</name>
    <dbReference type="NCBI Taxonomy" id="2962047"/>
    <lineage>
        <taxon>Bacteria</taxon>
        <taxon>Bacillati</taxon>
        <taxon>Actinomycetota</taxon>
        <taxon>Actinomycetes</taxon>
        <taxon>Mycobacteriales</taxon>
        <taxon>Nocardiaceae</taxon>
        <taxon>Rhodococcus</taxon>
    </lineage>
</organism>